<feature type="domain" description="GEVED" evidence="2">
    <location>
        <begin position="1049"/>
        <end position="1127"/>
    </location>
</feature>
<dbReference type="Pfam" id="PF20009">
    <property type="entry name" value="GEVED"/>
    <property type="match status" value="2"/>
</dbReference>
<keyword evidence="1" id="KW-1133">Transmembrane helix</keyword>
<dbReference type="InterPro" id="IPR045474">
    <property type="entry name" value="GEVED"/>
</dbReference>
<dbReference type="RefSeq" id="WP_087844557.1">
    <property type="nucleotide sequence ID" value="NZ_FYAK01000002.1"/>
</dbReference>
<dbReference type="InterPro" id="IPR047589">
    <property type="entry name" value="DUF11_rpt"/>
</dbReference>
<dbReference type="Gene3D" id="2.60.40.10">
    <property type="entry name" value="Immunoglobulins"/>
    <property type="match status" value="2"/>
</dbReference>
<dbReference type="EMBL" id="FYAK01000002">
    <property type="protein sequence ID" value="SMY34011.1"/>
    <property type="molecule type" value="Genomic_DNA"/>
</dbReference>
<evidence type="ECO:0000313" key="3">
    <source>
        <dbReference type="EMBL" id="SMY34011.1"/>
    </source>
</evidence>
<dbReference type="Pfam" id="PF05345">
    <property type="entry name" value="He_PIG"/>
    <property type="match status" value="1"/>
</dbReference>
<feature type="transmembrane region" description="Helical" evidence="1">
    <location>
        <begin position="12"/>
        <end position="32"/>
    </location>
</feature>
<gene>
    <name evidence="3" type="ORF">PMAL9190_01451</name>
</gene>
<evidence type="ECO:0000256" key="1">
    <source>
        <dbReference type="SAM" id="Phobius"/>
    </source>
</evidence>
<dbReference type="Proteomes" id="UP000195963">
    <property type="component" value="Unassembled WGS sequence"/>
</dbReference>
<evidence type="ECO:0000259" key="2">
    <source>
        <dbReference type="Pfam" id="PF20009"/>
    </source>
</evidence>
<evidence type="ECO:0000313" key="4">
    <source>
        <dbReference type="Proteomes" id="UP000195963"/>
    </source>
</evidence>
<feature type="domain" description="GEVED" evidence="2">
    <location>
        <begin position="598"/>
        <end position="672"/>
    </location>
</feature>
<accession>A0A1Y6MFN9</accession>
<organism evidence="3 4">
    <name type="scientific">Photobacterium malacitanum</name>
    <dbReference type="NCBI Taxonomy" id="2204294"/>
    <lineage>
        <taxon>Bacteria</taxon>
        <taxon>Pseudomonadati</taxon>
        <taxon>Pseudomonadota</taxon>
        <taxon>Gammaproteobacteria</taxon>
        <taxon>Vibrionales</taxon>
        <taxon>Vibrionaceae</taxon>
        <taxon>Photobacterium</taxon>
    </lineage>
</organism>
<dbReference type="InterPro" id="IPR013783">
    <property type="entry name" value="Ig-like_fold"/>
</dbReference>
<name>A0A1Y6MFN9_9GAMM</name>
<keyword evidence="1" id="KW-0812">Transmembrane</keyword>
<proteinExistence type="predicted"/>
<protein>
    <recommendedName>
        <fullName evidence="2">GEVED domain-containing protein</fullName>
    </recommendedName>
</protein>
<reference evidence="4" key="1">
    <citation type="submission" date="2017-06" db="EMBL/GenBank/DDBJ databases">
        <authorList>
            <person name="Rodrigo-Torres L."/>
            <person name="Arahal R.D."/>
            <person name="Lucena T."/>
        </authorList>
    </citation>
    <scope>NUCLEOTIDE SEQUENCE [LARGE SCALE GENOMIC DNA]</scope>
    <source>
        <strain evidence="4">CECT 9190</strain>
    </source>
</reference>
<keyword evidence="4" id="KW-1185">Reference proteome</keyword>
<dbReference type="NCBIfam" id="TIGR01451">
    <property type="entry name" value="B_ant_repeat"/>
    <property type="match status" value="1"/>
</dbReference>
<keyword evidence="1" id="KW-0472">Membrane</keyword>
<sequence length="1516" mass="161808">MIFKKDNNYRQITFSIITKLMFFCIVFFSTAIHAAHWRGGGITWSPVALDADGIKNDVIISLKTACHVNRSDCNGNRVTVSGGSKTYLGVITNQIINGEYKLEVSETQIKDIDVNTTYFANYGSCCRINLKNNSGGSWNIQSTILVQGGNRAPLIDFPILFQVPQKDTDGSVLTNYTIKIPALDPDGDNIKFRVGNTSEMGGGGNPPGLTIDESTGVLTWNNSGTLSPGLYSAGIVVEDVDNNGVIKSKTHFDVLFKLVDKPVVNYIAFTDSEVIVKKGDSYTFNVTGNNIDVMSLGDFSGALVETGVDEFTFTPGPVGTGLDPGIYPMTFQVVDTTNNFVHGYFTVTYIVPDPNAPEILNINGDKSLYIMGLVASLDVNADAVSTDIDSVTLNGGQLKINVAYKDAANEITFVESVGDGAGEIRVDAQNKVYYEGVLFGEIDIINDGVGMPLQINFIDNAATTTTASALMKAIRYQNNSGIVGNRDISIYIEDDTGLSNIYAMSTDVLQGDMGDALLAGNDAFHGEADSDGNYIMDLRLGTLWDPNINEQDKLALADDNDNLADDDGVTFSTPFIDINNDLELTIEIQEEVDNGRQLHAWVDFNQNGVWEVSEKVINDNSAIVGSKLYSITIPNNTLLGYSFLRVRLCSLNTSCDTPNSISYDGEVEDYRLYFSDLIANTTCDVILRADSVGGSNSALSQLDPASNPMAFTTLSSPITIPGHSTVTDINSFGFNRILGLFYGVFYSGGDAYLFNTDRMGNSFIGLDAITANGAQSITHATHGVINFADGDALALTVGGNAIGNVTMGDISTDGLYLYASSPSLKGLIKIALASGTFEVIPLSQYIHDGDIAVNTEIDTIFATKISTGKLSSITTQGIVTEQNIIYSGGLFPQDNSGEAISGGLIADKSYNIYAFVNNGDHDTNQDGSYDLINKSAIYKINVLTRKMTFFAEGQDINIVDQDIAGCYYSRDYGDAVTSYGIAGHGYHDSASNGNQDLALGSLWDSELSTKESSAANADLEDDGVNVPASITVGIPAQIAVTVPASTGFLNVFVDLNGDGDFNDADEHIENDKAISQQTTNLEITIDPAQTDSYNGDSIMRFRLCSTAGACNSSASIAADGEVEDYQFRLINQIVLNGNVFEDNGLGAATAAHDGMMDGNEVGIPGFTVRALFNGSVAAAGYNPGDVVATDISGGSGQYSLIIPVILAGKSLKLEVVSQAKWIDISENNGSHSQVTAGAVTDSQMVVIASAGDNLKNINFGKVQQPVMNPDNYSEVEPGKMIAFHHNFKANTSGSVTFSIVDKAVTPANSNWSTVLKHNVDCDDQLNNDQTILGSINVDADTNKEVCLVVQVFIPADASLNSLFNYNIKAVMVFDDATSTAHGVTKTVIDSDTVRAVFSGAGMLKLEKKVANITTSNGNDISNTAKPGEVIEYTIIFTNTGSGNIKEVMILDTVPEHTSLNSSINCTAGTIPAGLTCNFIPVAPLNTSGYRGNVKWILTGTLRPGESGSVVYRVNID</sequence>